<proteinExistence type="predicted"/>
<dbReference type="PANTHER" id="PTHR24419">
    <property type="entry name" value="INTERLEUKIN-1 RECEPTOR-ASSOCIATED KINASE"/>
    <property type="match status" value="1"/>
</dbReference>
<dbReference type="Proteomes" id="UP000035681">
    <property type="component" value="Unplaced"/>
</dbReference>
<dbReference type="InterPro" id="IPR000719">
    <property type="entry name" value="Prot_kinase_dom"/>
</dbReference>
<dbReference type="PANTHER" id="PTHR24419:SF18">
    <property type="entry name" value="SERINE_THREONINE-PROTEIN KINASE HASPIN"/>
    <property type="match status" value="1"/>
</dbReference>
<dbReference type="WBParaSite" id="SSTP_0000256500.1">
    <property type="protein sequence ID" value="SSTP_0000256500.1"/>
    <property type="gene ID" value="SSTP_0000256500"/>
</dbReference>
<dbReference type="GO" id="GO:0072354">
    <property type="term" value="F:histone H3T3 kinase activity"/>
    <property type="evidence" value="ECO:0007669"/>
    <property type="project" value="TreeGrafter"/>
</dbReference>
<dbReference type="InterPro" id="IPR011009">
    <property type="entry name" value="Kinase-like_dom_sf"/>
</dbReference>
<feature type="domain" description="Protein kinase" evidence="2">
    <location>
        <begin position="435"/>
        <end position="753"/>
    </location>
</feature>
<dbReference type="PROSITE" id="PS50011">
    <property type="entry name" value="PROTEIN_KINASE_DOM"/>
    <property type="match status" value="1"/>
</dbReference>
<dbReference type="Gene3D" id="3.30.200.20">
    <property type="entry name" value="Phosphorylase Kinase, domain 1"/>
    <property type="match status" value="1"/>
</dbReference>
<dbReference type="AlphaFoldDB" id="A0A0K0DZ99"/>
<dbReference type="GO" id="GO:0005524">
    <property type="term" value="F:ATP binding"/>
    <property type="evidence" value="ECO:0007669"/>
    <property type="project" value="InterPro"/>
</dbReference>
<dbReference type="GO" id="GO:0000278">
    <property type="term" value="P:mitotic cell cycle"/>
    <property type="evidence" value="ECO:0007669"/>
    <property type="project" value="TreeGrafter"/>
</dbReference>
<dbReference type="SUPFAM" id="SSF56112">
    <property type="entry name" value="Protein kinase-like (PK-like)"/>
    <property type="match status" value="1"/>
</dbReference>
<evidence type="ECO:0000259" key="2">
    <source>
        <dbReference type="PROSITE" id="PS50011"/>
    </source>
</evidence>
<feature type="compositionally biased region" description="Polar residues" evidence="1">
    <location>
        <begin position="180"/>
        <end position="202"/>
    </location>
</feature>
<protein>
    <submittedName>
        <fullName evidence="4 5">Protein kinase domain-containing protein</fullName>
    </submittedName>
</protein>
<dbReference type="GO" id="GO:0035556">
    <property type="term" value="P:intracellular signal transduction"/>
    <property type="evidence" value="ECO:0007669"/>
    <property type="project" value="TreeGrafter"/>
</dbReference>
<feature type="region of interest" description="Disordered" evidence="1">
    <location>
        <begin position="25"/>
        <end position="83"/>
    </location>
</feature>
<dbReference type="WBParaSite" id="TCONS_00010507.p1">
    <property type="protein sequence ID" value="TCONS_00010507.p1"/>
    <property type="gene ID" value="XLOC_003723"/>
</dbReference>
<dbReference type="Pfam" id="PF12330">
    <property type="entry name" value="Haspin_kinase"/>
    <property type="match status" value="1"/>
</dbReference>
<evidence type="ECO:0000256" key="1">
    <source>
        <dbReference type="SAM" id="MobiDB-lite"/>
    </source>
</evidence>
<feature type="region of interest" description="Disordered" evidence="1">
    <location>
        <begin position="288"/>
        <end position="315"/>
    </location>
</feature>
<name>A0A0K0DZ99_STRER</name>
<accession>A0A0K0DZ99</accession>
<dbReference type="STRING" id="6248.A0A0K0DZ99"/>
<evidence type="ECO:0000313" key="5">
    <source>
        <dbReference type="WBParaSite" id="TCONS_00010507.p1"/>
    </source>
</evidence>
<organism evidence="4">
    <name type="scientific">Strongyloides stercoralis</name>
    <name type="common">Threadworm</name>
    <dbReference type="NCBI Taxonomy" id="6248"/>
    <lineage>
        <taxon>Eukaryota</taxon>
        <taxon>Metazoa</taxon>
        <taxon>Ecdysozoa</taxon>
        <taxon>Nematoda</taxon>
        <taxon>Chromadorea</taxon>
        <taxon>Rhabditida</taxon>
        <taxon>Tylenchina</taxon>
        <taxon>Panagrolaimomorpha</taxon>
        <taxon>Strongyloidoidea</taxon>
        <taxon>Strongyloididae</taxon>
        <taxon>Strongyloides</taxon>
    </lineage>
</organism>
<feature type="compositionally biased region" description="Basic and acidic residues" evidence="1">
    <location>
        <begin position="69"/>
        <end position="83"/>
    </location>
</feature>
<evidence type="ECO:0000313" key="4">
    <source>
        <dbReference type="WBParaSite" id="SSTP_0000256500.1"/>
    </source>
</evidence>
<dbReference type="GO" id="GO:0005737">
    <property type="term" value="C:cytoplasm"/>
    <property type="evidence" value="ECO:0007669"/>
    <property type="project" value="TreeGrafter"/>
</dbReference>
<evidence type="ECO:0000313" key="3">
    <source>
        <dbReference type="Proteomes" id="UP000035681"/>
    </source>
</evidence>
<feature type="compositionally biased region" description="Basic and acidic residues" evidence="1">
    <location>
        <begin position="292"/>
        <end position="312"/>
    </location>
</feature>
<dbReference type="GO" id="GO:0005634">
    <property type="term" value="C:nucleus"/>
    <property type="evidence" value="ECO:0007669"/>
    <property type="project" value="TreeGrafter"/>
</dbReference>
<dbReference type="Gene3D" id="1.10.510.10">
    <property type="entry name" value="Transferase(Phosphotransferase) domain 1"/>
    <property type="match status" value="1"/>
</dbReference>
<keyword evidence="3" id="KW-1185">Reference proteome</keyword>
<reference evidence="4" key="1">
    <citation type="submission" date="2015-08" db="UniProtKB">
        <authorList>
            <consortium name="WormBaseParasite"/>
        </authorList>
    </citation>
    <scope>IDENTIFICATION</scope>
</reference>
<feature type="region of interest" description="Disordered" evidence="1">
    <location>
        <begin position="173"/>
        <end position="202"/>
    </location>
</feature>
<sequence>MSEEIPLYGVSPKYCFLSPKYEDAEDDYDEQTVPQTPMKKDKTINKKKNNKKNSDSVKTAKSRKSKNSTRIENKRKSDEFLKAIEENNPFKDDIITNEEKELRESILNLRSVENVDLIYEPVYKPVRDIGLKMASETELEESYNRVHNVSLGTKNNDNDDIVIRKNTTMEPVNSIEVKDTTPSNTPPLSSKASTPKKSTDSQNVSCEILELLHETEDSNKTIEPPIFMDSTNLIEKIDKSDSKILETPQSTGEEIQDKEDCLFSFTDDSKSFLHIEVKNIFHEKETEEEVEKEIGKENKNKELPNKPRESLLPHKKPRRNVPVRCVETVVNNHNESTNFFQQSTFLDNEISNDIDNNSIVELNQTSLSKRKSIDEDYPGSPKKQLVDYKHNESLDMSRYFSDVTQEEVPLYFMTIDDMLKIMGQEKLLSFRKLFPSKPYKVGEGSFGEVYSVKQSNGKNIVYKITPFEPDDNKKTIVNGDTLKGCRELAVEFVVTNELSKLSEILNFSCDNFVKLYKAYIVQGMYPKVLLDAWKRYKNTNEVYNEDPSLYRKNVNHYMIFELEDAGIELEKYNKITEKQAYSLIFQLIHCLRIAEEVFQFEHRDLHESNILIQEVEKTVDIDYTYSMKKYKIKSYGIKIKIIDYSLSRLTLNNEKYYLDLEKVSAIFRGDFDSDTFQRVYKDMRELVKNDWSKFCSKNNLLWIIYHVKRLFSLKKIMNNDFLNYFVNDVPKMVCLEELFNDTRFIEFQKTFII</sequence>